<proteinExistence type="predicted"/>
<name>A0A563EY45_9PSEU</name>
<gene>
    <name evidence="1" type="ORF">FKR81_10040</name>
</gene>
<evidence type="ECO:0000313" key="1">
    <source>
        <dbReference type="EMBL" id="TWP52635.1"/>
    </source>
</evidence>
<evidence type="ECO:0000313" key="2">
    <source>
        <dbReference type="Proteomes" id="UP000316639"/>
    </source>
</evidence>
<reference evidence="1 2" key="1">
    <citation type="submission" date="2019-07" db="EMBL/GenBank/DDBJ databases">
        <title>Lentzea xizangensis sp. nov., isolated from Qinghai-Tibetan Plateau Soils.</title>
        <authorList>
            <person name="Huang J."/>
        </authorList>
    </citation>
    <scope>NUCLEOTIDE SEQUENCE [LARGE SCALE GENOMIC DNA]</scope>
    <source>
        <strain evidence="1 2">FXJ1.1311</strain>
    </source>
</reference>
<dbReference type="OrthoDB" id="4066793at2"/>
<protein>
    <recommendedName>
        <fullName evidence="3">Nucleotidyltransferase domain-containing protein</fullName>
    </recommendedName>
</protein>
<sequence length="237" mass="25481">MTSADELLAQLDSAAPGLVVGAHVVGSAVMDDVVADSDLDVVIELAHVPADLSVLMAPVDVDVIYVLAGELVKPVSSASTVAWGRDGKVDASSQGDLTPVLWEQLRTLSSTVRGTRPACPVTREDVVAHCRENLRSYWEPLLQQADRVLTNREEHRPVFREPLLWIAFGPARLWHTIRTGEIVSKSRAAELAAARWPDLAPLLLDLVAARRDPSSVELTVDHGAAALELGKRVLAAG</sequence>
<keyword evidence="2" id="KW-1185">Reference proteome</keyword>
<dbReference type="EMBL" id="VOBR01000005">
    <property type="protein sequence ID" value="TWP52635.1"/>
    <property type="molecule type" value="Genomic_DNA"/>
</dbReference>
<organism evidence="1 2">
    <name type="scientific">Lentzea tibetensis</name>
    <dbReference type="NCBI Taxonomy" id="2591470"/>
    <lineage>
        <taxon>Bacteria</taxon>
        <taxon>Bacillati</taxon>
        <taxon>Actinomycetota</taxon>
        <taxon>Actinomycetes</taxon>
        <taxon>Pseudonocardiales</taxon>
        <taxon>Pseudonocardiaceae</taxon>
        <taxon>Lentzea</taxon>
    </lineage>
</organism>
<dbReference type="AlphaFoldDB" id="A0A563EY45"/>
<evidence type="ECO:0008006" key="3">
    <source>
        <dbReference type="Google" id="ProtNLM"/>
    </source>
</evidence>
<accession>A0A563EY45</accession>
<dbReference type="Proteomes" id="UP000316639">
    <property type="component" value="Unassembled WGS sequence"/>
</dbReference>
<dbReference type="RefSeq" id="WP_146350691.1">
    <property type="nucleotide sequence ID" value="NZ_VOBR01000005.1"/>
</dbReference>
<comment type="caution">
    <text evidence="1">The sequence shown here is derived from an EMBL/GenBank/DDBJ whole genome shotgun (WGS) entry which is preliminary data.</text>
</comment>